<accession>A0A4R4WKJ4</accession>
<protein>
    <submittedName>
        <fullName evidence="1">Uncharacterized protein</fullName>
    </submittedName>
</protein>
<dbReference type="EMBL" id="SMKP01000077">
    <property type="protein sequence ID" value="TDD18027.1"/>
    <property type="molecule type" value="Genomic_DNA"/>
</dbReference>
<gene>
    <name evidence="1" type="ORF">E1294_25815</name>
</gene>
<dbReference type="Proteomes" id="UP000294543">
    <property type="component" value="Unassembled WGS sequence"/>
</dbReference>
<reference evidence="1 2" key="1">
    <citation type="submission" date="2019-03" db="EMBL/GenBank/DDBJ databases">
        <title>Draft genome sequences of novel Actinobacteria.</title>
        <authorList>
            <person name="Sahin N."/>
            <person name="Ay H."/>
            <person name="Saygin H."/>
        </authorList>
    </citation>
    <scope>NUCLEOTIDE SEQUENCE [LARGE SCALE GENOMIC DNA]</scope>
    <source>
        <strain evidence="1 2">KC712</strain>
    </source>
</reference>
<keyword evidence="2" id="KW-1185">Reference proteome</keyword>
<organism evidence="1 2">
    <name type="scientific">Nonomuraea diastatica</name>
    <dbReference type="NCBI Taxonomy" id="1848329"/>
    <lineage>
        <taxon>Bacteria</taxon>
        <taxon>Bacillati</taxon>
        <taxon>Actinomycetota</taxon>
        <taxon>Actinomycetes</taxon>
        <taxon>Streptosporangiales</taxon>
        <taxon>Streptosporangiaceae</taxon>
        <taxon>Nonomuraea</taxon>
    </lineage>
</organism>
<comment type="caution">
    <text evidence="1">The sequence shown here is derived from an EMBL/GenBank/DDBJ whole genome shotgun (WGS) entry which is preliminary data.</text>
</comment>
<sequence>MVSTPTCSWTTTPVDAVMTATQTVYRTSQYEKIEMLHNAVPNSAMPRAPELDIQQLYFDPIHRRTSSTPSPRSAWPPHERWFCCTSSGTSTPSTALRPSPSSAKISAEAAIAAVRDMATGSALDDAALAAFLDGNGGLL</sequence>
<evidence type="ECO:0000313" key="1">
    <source>
        <dbReference type="EMBL" id="TDD18027.1"/>
    </source>
</evidence>
<dbReference type="AlphaFoldDB" id="A0A4R4WKJ4"/>
<proteinExistence type="predicted"/>
<name>A0A4R4WKJ4_9ACTN</name>
<dbReference type="RefSeq" id="WP_132512407.1">
    <property type="nucleotide sequence ID" value="NZ_SMKP01000077.1"/>
</dbReference>
<evidence type="ECO:0000313" key="2">
    <source>
        <dbReference type="Proteomes" id="UP000294543"/>
    </source>
</evidence>